<comment type="caution">
    <text evidence="3">The sequence shown here is derived from an EMBL/GenBank/DDBJ whole genome shotgun (WGS) entry which is preliminary data.</text>
</comment>
<reference evidence="3 4" key="1">
    <citation type="submission" date="2019-03" db="EMBL/GenBank/DDBJ databases">
        <title>Draft genome of Massilia hortus sp. nov., a novel bacterial species of the Oxalobacteraceae family.</title>
        <authorList>
            <person name="Peta V."/>
            <person name="Raths R."/>
            <person name="Bucking H."/>
        </authorList>
    </citation>
    <scope>NUCLEOTIDE SEQUENCE [LARGE SCALE GENOMIC DNA]</scope>
    <source>
        <strain evidence="3 4">ONC3</strain>
    </source>
</reference>
<dbReference type="Pfam" id="PF01569">
    <property type="entry name" value="PAP2"/>
    <property type="match status" value="1"/>
</dbReference>
<feature type="domain" description="Phosphatidic acid phosphatase type 2/haloperoxidase" evidence="2">
    <location>
        <begin position="107"/>
        <end position="222"/>
    </location>
</feature>
<feature type="transmembrane region" description="Helical" evidence="1">
    <location>
        <begin position="150"/>
        <end position="169"/>
    </location>
</feature>
<dbReference type="InterPro" id="IPR000326">
    <property type="entry name" value="PAP2/HPO"/>
</dbReference>
<keyword evidence="1" id="KW-1133">Transmembrane helix</keyword>
<feature type="transmembrane region" description="Helical" evidence="1">
    <location>
        <begin position="207"/>
        <end position="228"/>
    </location>
</feature>
<organism evidence="3 4">
    <name type="scientific">Massilia horti</name>
    <dbReference type="NCBI Taxonomy" id="2562153"/>
    <lineage>
        <taxon>Bacteria</taxon>
        <taxon>Pseudomonadati</taxon>
        <taxon>Pseudomonadota</taxon>
        <taxon>Betaproteobacteria</taxon>
        <taxon>Burkholderiales</taxon>
        <taxon>Oxalobacteraceae</taxon>
        <taxon>Telluria group</taxon>
        <taxon>Massilia</taxon>
    </lineage>
</organism>
<feature type="transmembrane region" description="Helical" evidence="1">
    <location>
        <begin position="21"/>
        <end position="42"/>
    </location>
</feature>
<dbReference type="EMBL" id="SPUM01000085">
    <property type="protein sequence ID" value="TFW31654.1"/>
    <property type="molecule type" value="Genomic_DNA"/>
</dbReference>
<dbReference type="RefSeq" id="WP_135190214.1">
    <property type="nucleotide sequence ID" value="NZ_SPUM01000085.1"/>
</dbReference>
<keyword evidence="4" id="KW-1185">Reference proteome</keyword>
<dbReference type="PANTHER" id="PTHR14969:SF13">
    <property type="entry name" value="AT30094P"/>
    <property type="match status" value="1"/>
</dbReference>
<keyword evidence="1" id="KW-0812">Transmembrane</keyword>
<evidence type="ECO:0000256" key="1">
    <source>
        <dbReference type="SAM" id="Phobius"/>
    </source>
</evidence>
<dbReference type="CDD" id="cd03392">
    <property type="entry name" value="PAP2_like_2"/>
    <property type="match status" value="1"/>
</dbReference>
<dbReference type="Gene3D" id="1.20.144.10">
    <property type="entry name" value="Phosphatidic acid phosphatase type 2/haloperoxidase"/>
    <property type="match status" value="2"/>
</dbReference>
<feature type="transmembrane region" description="Helical" evidence="1">
    <location>
        <begin position="83"/>
        <end position="101"/>
    </location>
</feature>
<keyword evidence="1" id="KW-0472">Membrane</keyword>
<evidence type="ECO:0000313" key="3">
    <source>
        <dbReference type="EMBL" id="TFW31654.1"/>
    </source>
</evidence>
<dbReference type="PANTHER" id="PTHR14969">
    <property type="entry name" value="SPHINGOSINE-1-PHOSPHATE PHOSPHOHYDROLASE"/>
    <property type="match status" value="1"/>
</dbReference>
<accession>A0A4Y9T3M8</accession>
<protein>
    <submittedName>
        <fullName evidence="3">Phosphatase PAP2 family protein</fullName>
    </submittedName>
</protein>
<evidence type="ECO:0000313" key="4">
    <source>
        <dbReference type="Proteomes" id="UP000297258"/>
    </source>
</evidence>
<dbReference type="SUPFAM" id="SSF48317">
    <property type="entry name" value="Acid phosphatase/Vanadium-dependent haloperoxidase"/>
    <property type="match status" value="1"/>
</dbReference>
<proteinExistence type="predicted"/>
<sequence length="241" mass="26414">MLRTILPRLHRFAAARVAPDGVFGLHLTAGVLVLLAAAFVFARIAEGVVTGAAITVLDAQLAQWFHAHATPALTRVMLFVTHWHSVAGILAMVVLLAAWLWQRRERYWVLALVAAVPGGQLLNVLMKTAFQRPRPQFDDPFLTLPTYSFPSGHTVAATLLYGFLACYVFRHVRDWRWRCAALVLACLLVALVALSRMYLGVHYLSDVLAAVCEGCAWLAICLAATTSLQRRNAARSAGRGA</sequence>
<gene>
    <name evidence="3" type="ORF">E4O92_13070</name>
</gene>
<evidence type="ECO:0000259" key="2">
    <source>
        <dbReference type="SMART" id="SM00014"/>
    </source>
</evidence>
<dbReference type="Proteomes" id="UP000297258">
    <property type="component" value="Unassembled WGS sequence"/>
</dbReference>
<dbReference type="InterPro" id="IPR036938">
    <property type="entry name" value="PAP2/HPO_sf"/>
</dbReference>
<dbReference type="OrthoDB" id="9780918at2"/>
<dbReference type="AlphaFoldDB" id="A0A4Y9T3M8"/>
<name>A0A4Y9T3M8_9BURK</name>
<feature type="transmembrane region" description="Helical" evidence="1">
    <location>
        <begin position="181"/>
        <end position="201"/>
    </location>
</feature>
<dbReference type="SMART" id="SM00014">
    <property type="entry name" value="acidPPc"/>
    <property type="match status" value="1"/>
</dbReference>
<feature type="transmembrane region" description="Helical" evidence="1">
    <location>
        <begin position="108"/>
        <end position="130"/>
    </location>
</feature>